<sequence>MSKVLNEISKHLKNKDFEKLLHLLEEIEMKSHMIEDERPVQPLYLEQMICYVLTNRLTEARFFYKRLPKQQKKNKHLSAMWKILQLLWNKENGGNLQVIPSVKKHHWPEQSRIYIDSMIESFRNRIVALIGRAYSSVSMSTVALLLGFSEEDTTDIVIQYGWKVDQKTVYPKPLLEKQKTVDVDQLQQLTEYVVALEKN</sequence>
<evidence type="ECO:0000256" key="1">
    <source>
        <dbReference type="ARBA" id="ARBA00004123"/>
    </source>
</evidence>
<dbReference type="Proteomes" id="UP001146793">
    <property type="component" value="Unassembled WGS sequence"/>
</dbReference>
<comment type="similarity">
    <text evidence="3">Belongs to the CSN8 family.</text>
</comment>
<reference evidence="10" key="1">
    <citation type="submission" date="2022-08" db="EMBL/GenBank/DDBJ databases">
        <title>Novel sulfate-reducing endosymbionts in the free-living metamonad Anaeramoeba.</title>
        <authorList>
            <person name="Jerlstrom-Hultqvist J."/>
            <person name="Cepicka I."/>
            <person name="Gallot-Lavallee L."/>
            <person name="Salas-Leiva D."/>
            <person name="Curtis B.A."/>
            <person name="Zahonova K."/>
            <person name="Pipaliya S."/>
            <person name="Dacks J."/>
            <person name="Roger A.J."/>
        </authorList>
    </citation>
    <scope>NUCLEOTIDE SEQUENCE</scope>
    <source>
        <strain evidence="10">Schooner1</strain>
    </source>
</reference>
<proteinExistence type="inferred from homology"/>
<dbReference type="GO" id="GO:0000338">
    <property type="term" value="P:protein deneddylation"/>
    <property type="evidence" value="ECO:0007669"/>
    <property type="project" value="InterPro"/>
</dbReference>
<comment type="caution">
    <text evidence="9">The sequence shown here is derived from an EMBL/GenBank/DDBJ whole genome shotgun (WGS) entry which is preliminary data.</text>
</comment>
<dbReference type="PANTHER" id="PTHR13339">
    <property type="entry name" value="COP9 SIGNALOSOME COMPLEX SUBUNIT 8"/>
    <property type="match status" value="1"/>
</dbReference>
<dbReference type="GO" id="GO:0008180">
    <property type="term" value="C:COP9 signalosome"/>
    <property type="evidence" value="ECO:0007669"/>
    <property type="project" value="UniProtKB-KW"/>
</dbReference>
<evidence type="ECO:0000259" key="8">
    <source>
        <dbReference type="PROSITE" id="PS50250"/>
    </source>
</evidence>
<protein>
    <recommendedName>
        <fullName evidence="4">COP9 signalosome complex subunit 8</fullName>
    </recommendedName>
</protein>
<evidence type="ECO:0000313" key="12">
    <source>
        <dbReference type="Proteomes" id="UP001146793"/>
    </source>
</evidence>
<keyword evidence="13" id="KW-1185">Reference proteome</keyword>
<dbReference type="Gene3D" id="1.25.40.990">
    <property type="match status" value="1"/>
</dbReference>
<evidence type="ECO:0000313" key="9">
    <source>
        <dbReference type="EMBL" id="KAJ3441281.1"/>
    </source>
</evidence>
<gene>
    <name evidence="9" type="ORF">M0812_13287</name>
    <name evidence="11" type="ORF">M0813_19311</name>
    <name evidence="10" type="ORF">M0813_24933</name>
</gene>
<dbReference type="PANTHER" id="PTHR13339:SF0">
    <property type="entry name" value="COP9 SIGNALOSOME COMPLEX SUBUNIT 8"/>
    <property type="match status" value="1"/>
</dbReference>
<dbReference type="AlphaFoldDB" id="A0AAV7ZKB1"/>
<evidence type="ECO:0000313" key="13">
    <source>
        <dbReference type="Proteomes" id="UP001150062"/>
    </source>
</evidence>
<evidence type="ECO:0000313" key="10">
    <source>
        <dbReference type="EMBL" id="KAJ6239709.1"/>
    </source>
</evidence>
<dbReference type="PROSITE" id="PS50250">
    <property type="entry name" value="PCI"/>
    <property type="match status" value="1"/>
</dbReference>
<dbReference type="InterPro" id="IPR033464">
    <property type="entry name" value="CSN8_PSD8_EIF3K"/>
</dbReference>
<evidence type="ECO:0000256" key="5">
    <source>
        <dbReference type="ARBA" id="ARBA00022490"/>
    </source>
</evidence>
<comment type="subcellular location">
    <subcellularLocation>
        <location evidence="2">Cytoplasm</location>
    </subcellularLocation>
    <subcellularLocation>
        <location evidence="1">Nucleus</location>
    </subcellularLocation>
</comment>
<dbReference type="GO" id="GO:0005737">
    <property type="term" value="C:cytoplasm"/>
    <property type="evidence" value="ECO:0007669"/>
    <property type="project" value="UniProtKB-SubCell"/>
</dbReference>
<dbReference type="Proteomes" id="UP001150062">
    <property type="component" value="Unassembled WGS sequence"/>
</dbReference>
<evidence type="ECO:0000256" key="6">
    <source>
        <dbReference type="ARBA" id="ARBA00022790"/>
    </source>
</evidence>
<reference evidence="9" key="2">
    <citation type="submission" date="2022-08" db="EMBL/GenBank/DDBJ databases">
        <title>Novel sulphate-reducing endosymbionts in the free-living metamonad Anaeramoeba.</title>
        <authorList>
            <person name="Jerlstrom-Hultqvist J."/>
            <person name="Cepicka I."/>
            <person name="Gallot-Lavallee L."/>
            <person name="Salas-Leiva D."/>
            <person name="Curtis B.A."/>
            <person name="Zahonova K."/>
            <person name="Pipaliya S."/>
            <person name="Dacks J."/>
            <person name="Roger A.J."/>
        </authorList>
    </citation>
    <scope>NUCLEOTIDE SEQUENCE</scope>
    <source>
        <strain evidence="9">Busselton2</strain>
    </source>
</reference>
<evidence type="ECO:0000256" key="7">
    <source>
        <dbReference type="ARBA" id="ARBA00023242"/>
    </source>
</evidence>
<dbReference type="GO" id="GO:0010387">
    <property type="term" value="P:COP9 signalosome assembly"/>
    <property type="evidence" value="ECO:0007669"/>
    <property type="project" value="InterPro"/>
</dbReference>
<evidence type="ECO:0000256" key="2">
    <source>
        <dbReference type="ARBA" id="ARBA00004496"/>
    </source>
</evidence>
<accession>A0AAV7ZKB1</accession>
<evidence type="ECO:0000313" key="11">
    <source>
        <dbReference type="EMBL" id="KAJ6246412.1"/>
    </source>
</evidence>
<feature type="domain" description="PCI" evidence="8">
    <location>
        <begin position="15"/>
        <end position="187"/>
    </location>
</feature>
<keyword evidence="5" id="KW-0963">Cytoplasm</keyword>
<dbReference type="InterPro" id="IPR000717">
    <property type="entry name" value="PCI_dom"/>
</dbReference>
<dbReference type="Pfam" id="PF10075">
    <property type="entry name" value="CSN8_PSD8_EIF3K"/>
    <property type="match status" value="1"/>
</dbReference>
<dbReference type="InterPro" id="IPR033205">
    <property type="entry name" value="COP9_CSN8"/>
</dbReference>
<name>A0AAV7ZKB1_9EUKA</name>
<organism evidence="9 12">
    <name type="scientific">Anaeramoeba flamelloides</name>
    <dbReference type="NCBI Taxonomy" id="1746091"/>
    <lineage>
        <taxon>Eukaryota</taxon>
        <taxon>Metamonada</taxon>
        <taxon>Anaeramoebidae</taxon>
        <taxon>Anaeramoeba</taxon>
    </lineage>
</organism>
<dbReference type="EMBL" id="JAOAOG010000134">
    <property type="protein sequence ID" value="KAJ6246412.1"/>
    <property type="molecule type" value="Genomic_DNA"/>
</dbReference>
<evidence type="ECO:0000256" key="3">
    <source>
        <dbReference type="ARBA" id="ARBA00008252"/>
    </source>
</evidence>
<dbReference type="EMBL" id="JANTQA010000029">
    <property type="protein sequence ID" value="KAJ3441281.1"/>
    <property type="molecule type" value="Genomic_DNA"/>
</dbReference>
<evidence type="ECO:0000256" key="4">
    <source>
        <dbReference type="ARBA" id="ARBA00014875"/>
    </source>
</evidence>
<dbReference type="EMBL" id="JAOAOG010000218">
    <property type="protein sequence ID" value="KAJ6239709.1"/>
    <property type="molecule type" value="Genomic_DNA"/>
</dbReference>
<keyword evidence="7" id="KW-0539">Nucleus</keyword>
<keyword evidence="6" id="KW-0736">Signalosome</keyword>